<reference evidence="5 6" key="1">
    <citation type="submission" date="2019-02" db="EMBL/GenBank/DDBJ databases">
        <title>Deep-cultivation of Planctomycetes and their phenomic and genomic characterization uncovers novel biology.</title>
        <authorList>
            <person name="Wiegand S."/>
            <person name="Jogler M."/>
            <person name="Boedeker C."/>
            <person name="Pinto D."/>
            <person name="Vollmers J."/>
            <person name="Rivas-Marin E."/>
            <person name="Kohn T."/>
            <person name="Peeters S.H."/>
            <person name="Heuer A."/>
            <person name="Rast P."/>
            <person name="Oberbeckmann S."/>
            <person name="Bunk B."/>
            <person name="Jeske O."/>
            <person name="Meyerdierks A."/>
            <person name="Storesund J.E."/>
            <person name="Kallscheuer N."/>
            <person name="Luecker S."/>
            <person name="Lage O.M."/>
            <person name="Pohl T."/>
            <person name="Merkel B.J."/>
            <person name="Hornburger P."/>
            <person name="Mueller R.-W."/>
            <person name="Bruemmer F."/>
            <person name="Labrenz M."/>
            <person name="Spormann A.M."/>
            <person name="Op den Camp H."/>
            <person name="Overmann J."/>
            <person name="Amann R."/>
            <person name="Jetten M.S.M."/>
            <person name="Mascher T."/>
            <person name="Medema M.H."/>
            <person name="Devos D.P."/>
            <person name="Kaster A.-K."/>
            <person name="Ovreas L."/>
            <person name="Rohde M."/>
            <person name="Galperin M.Y."/>
            <person name="Jogler C."/>
        </authorList>
    </citation>
    <scope>NUCLEOTIDE SEQUENCE [LARGE SCALE GENOMIC DNA]</scope>
    <source>
        <strain evidence="5 6">Pla85_3_4</strain>
    </source>
</reference>
<organism evidence="5 6">
    <name type="scientific">Lignipirellula cremea</name>
    <dbReference type="NCBI Taxonomy" id="2528010"/>
    <lineage>
        <taxon>Bacteria</taxon>
        <taxon>Pseudomonadati</taxon>
        <taxon>Planctomycetota</taxon>
        <taxon>Planctomycetia</taxon>
        <taxon>Pirellulales</taxon>
        <taxon>Pirellulaceae</taxon>
        <taxon>Lignipirellula</taxon>
    </lineage>
</organism>
<dbReference type="PROSITE" id="PS51257">
    <property type="entry name" value="PROKAR_LIPOPROTEIN"/>
    <property type="match status" value="1"/>
</dbReference>
<evidence type="ECO:0000259" key="4">
    <source>
        <dbReference type="SMART" id="SM00560"/>
    </source>
</evidence>
<dbReference type="Pfam" id="PF07635">
    <property type="entry name" value="PSCyt1"/>
    <property type="match status" value="1"/>
</dbReference>
<dbReference type="InterPro" id="IPR022655">
    <property type="entry name" value="DUF1553"/>
</dbReference>
<dbReference type="GO" id="GO:0020037">
    <property type="term" value="F:heme binding"/>
    <property type="evidence" value="ECO:0007669"/>
    <property type="project" value="InterPro"/>
</dbReference>
<dbReference type="InterPro" id="IPR006558">
    <property type="entry name" value="LamG-like"/>
</dbReference>
<dbReference type="SUPFAM" id="SSF46626">
    <property type="entry name" value="Cytochrome c"/>
    <property type="match status" value="1"/>
</dbReference>
<dbReference type="OrthoDB" id="127107at2"/>
<keyword evidence="2" id="KW-1015">Disulfide bond</keyword>
<dbReference type="InterPro" id="IPR036909">
    <property type="entry name" value="Cyt_c-like_dom_sf"/>
</dbReference>
<dbReference type="InterPro" id="IPR011429">
    <property type="entry name" value="Cyt_c_Planctomycete-type"/>
</dbReference>
<keyword evidence="6" id="KW-1185">Reference proteome</keyword>
<dbReference type="Pfam" id="PF07587">
    <property type="entry name" value="PSD1"/>
    <property type="match status" value="1"/>
</dbReference>
<proteinExistence type="predicted"/>
<feature type="domain" description="LamG-like jellyroll fold" evidence="4">
    <location>
        <begin position="500"/>
        <end position="637"/>
    </location>
</feature>
<evidence type="ECO:0000313" key="5">
    <source>
        <dbReference type="EMBL" id="QDU95282.1"/>
    </source>
</evidence>
<dbReference type="GO" id="GO:0009055">
    <property type="term" value="F:electron transfer activity"/>
    <property type="evidence" value="ECO:0007669"/>
    <property type="project" value="InterPro"/>
</dbReference>
<protein>
    <submittedName>
        <fullName evidence="5">Planctomycete cytochrome C</fullName>
    </submittedName>
</protein>
<feature type="chain" id="PRO_5021697319" evidence="3">
    <location>
        <begin position="22"/>
        <end position="1058"/>
    </location>
</feature>
<dbReference type="Gene3D" id="2.60.120.200">
    <property type="match status" value="1"/>
</dbReference>
<sequence precursor="true">MRFHPTPVAVAGLLMACLAMTEETPSAAAAPVDYGRDIQPILADRCYKCHGPDAAQRKADLRLDLAESVIASDKSPGVVKPGDAAGSELIARILSHDPDEVMPPPDSNVSLSTAEIDLLRRWVEEGAAWREHWAFRAPQRPALPSVREPQWPLTAVDRFVLARMEQHGLAPSPQADRRVLLRRVSLDLTGLPPTPTEMAAFLADKSPDAYGQAVDRLLASPRYGERMALPWLDAARYADTSGYQTDGPRNMWRWRDWVIEALNANMPFDQFTLEQIAGDLLPGATLQQKIATGFNRNHRANSEGGLIPEEFEVEYVVDRVDTTATVWLGLTLGCARCHDHKYDPLSQAEFYQLYAFFNNLPEHGRARKEGNSPPYLPAPTREQQVQLAALSQQAGDLARALNAQQPQLAAAQVVWEKSAAAAAPDWNFDEGLTAHFPLDGDDEPPAPGALVLQGGTVADATAGNAAAGAQWLPGRRDGCVQLQGRQWLDAGNVGQFGYFDKFTLAAWVHGSGGTIVSRMTDEPQGDGYCVALEDGKIKVYLVKRWLDDSLRVETAEAVVAPDQWRHVAVTYDGSRRAGGIQVFVDGEPQKMQIELDDINQSFGSGEPFRIGAGGGPDSRFQGKIDDVRVFDRQLSDASIGLLATATPISQIASTPVSQRTPGETAKLKAYFLRHAAPPALRELHRQRANVLRQRTLLSEELPDVMVMQELPQRRPAYILERGQYDKPGREVERGVPAALHPFPQGAPDDRLGLAQWLVDPANPLTARVAVNRAWQLFFGAGLVQTTEDFGTQGERPSHPELLDWLSVEFVESGWDLKRLHRLIVMSAVYRQSSHGSVDLTERDPENRWLSRGPRFRLTAHAVRDQALFAAGLLVEQSGGPSVKPYQPPGLWEEVASQTYDQDEGAALYRRSLYTYWKRTVAAPLLMTFDAANRETCIVRPARTNTPLQALALLNDTAFVEAARKLAERVLLQPGDDDQHLTQLYEYAVCRPPLPRERAVLLRGLASHRERFAERPAAAKEFLQVGESLTSAELVPVEVAAWAALANTIFNLDEVITKE</sequence>
<gene>
    <name evidence="5" type="ORF">Pla8534_30970</name>
</gene>
<dbReference type="InterPro" id="IPR011444">
    <property type="entry name" value="DUF1549"/>
</dbReference>
<dbReference type="PANTHER" id="PTHR35889:SF3">
    <property type="entry name" value="F-BOX DOMAIN-CONTAINING PROTEIN"/>
    <property type="match status" value="1"/>
</dbReference>
<accession>A0A518DTW6</accession>
<evidence type="ECO:0000256" key="2">
    <source>
        <dbReference type="ARBA" id="ARBA00023157"/>
    </source>
</evidence>
<dbReference type="Pfam" id="PF13385">
    <property type="entry name" value="Laminin_G_3"/>
    <property type="match status" value="1"/>
</dbReference>
<evidence type="ECO:0000256" key="3">
    <source>
        <dbReference type="SAM" id="SignalP"/>
    </source>
</evidence>
<dbReference type="PANTHER" id="PTHR35889">
    <property type="entry name" value="CYCLOINULO-OLIGOSACCHARIDE FRUCTANOTRANSFERASE-RELATED"/>
    <property type="match status" value="1"/>
</dbReference>
<dbReference type="Proteomes" id="UP000317648">
    <property type="component" value="Chromosome"/>
</dbReference>
<dbReference type="RefSeq" id="WP_145054040.1">
    <property type="nucleotide sequence ID" value="NZ_CP036433.1"/>
</dbReference>
<feature type="signal peptide" evidence="3">
    <location>
        <begin position="1"/>
        <end position="21"/>
    </location>
</feature>
<dbReference type="Pfam" id="PF07583">
    <property type="entry name" value="PSCyt2"/>
    <property type="match status" value="1"/>
</dbReference>
<dbReference type="InterPro" id="IPR013320">
    <property type="entry name" value="ConA-like_dom_sf"/>
</dbReference>
<dbReference type="SMART" id="SM00560">
    <property type="entry name" value="LamGL"/>
    <property type="match status" value="1"/>
</dbReference>
<dbReference type="AlphaFoldDB" id="A0A518DTW6"/>
<dbReference type="SUPFAM" id="SSF49899">
    <property type="entry name" value="Concanavalin A-like lectins/glucanases"/>
    <property type="match status" value="1"/>
</dbReference>
<keyword evidence="1 3" id="KW-0732">Signal</keyword>
<evidence type="ECO:0000313" key="6">
    <source>
        <dbReference type="Proteomes" id="UP000317648"/>
    </source>
</evidence>
<dbReference type="KEGG" id="lcre:Pla8534_30970"/>
<dbReference type="EMBL" id="CP036433">
    <property type="protein sequence ID" value="QDU95282.1"/>
    <property type="molecule type" value="Genomic_DNA"/>
</dbReference>
<evidence type="ECO:0000256" key="1">
    <source>
        <dbReference type="ARBA" id="ARBA00022729"/>
    </source>
</evidence>
<name>A0A518DTW6_9BACT</name>